<gene>
    <name evidence="2" type="ORF">ACIB24_20035</name>
</gene>
<dbReference type="RefSeq" id="WP_398283957.1">
    <property type="nucleotide sequence ID" value="NZ_JBITLV010000007.1"/>
</dbReference>
<sequence>MELILMLIAPFPIGYLVRNRVAGFVAYTALHAFVFTFQTAELILDWAGGSDRAFGAAFPNYEQSEVYAYGIVNLVIYAVGLGLLYLGQRVGTGRRLKAGQVSLDPVG</sequence>
<protein>
    <submittedName>
        <fullName evidence="2">Uncharacterized protein</fullName>
    </submittedName>
</protein>
<keyword evidence="1" id="KW-0812">Transmembrane</keyword>
<feature type="transmembrane region" description="Helical" evidence="1">
    <location>
        <begin position="66"/>
        <end position="87"/>
    </location>
</feature>
<keyword evidence="1" id="KW-1133">Transmembrane helix</keyword>
<name>A0ABW8ASI6_9ACTN</name>
<feature type="transmembrane region" description="Helical" evidence="1">
    <location>
        <begin position="21"/>
        <end position="46"/>
    </location>
</feature>
<organism evidence="2 3">
    <name type="scientific">Spongisporangium articulatum</name>
    <dbReference type="NCBI Taxonomy" id="3362603"/>
    <lineage>
        <taxon>Bacteria</taxon>
        <taxon>Bacillati</taxon>
        <taxon>Actinomycetota</taxon>
        <taxon>Actinomycetes</taxon>
        <taxon>Kineosporiales</taxon>
        <taxon>Kineosporiaceae</taxon>
        <taxon>Spongisporangium</taxon>
    </lineage>
</organism>
<keyword evidence="1" id="KW-0472">Membrane</keyword>
<evidence type="ECO:0000313" key="2">
    <source>
        <dbReference type="EMBL" id="MFI7589363.1"/>
    </source>
</evidence>
<comment type="caution">
    <text evidence="2">The sequence shown here is derived from an EMBL/GenBank/DDBJ whole genome shotgun (WGS) entry which is preliminary data.</text>
</comment>
<evidence type="ECO:0000313" key="3">
    <source>
        <dbReference type="Proteomes" id="UP001612915"/>
    </source>
</evidence>
<proteinExistence type="predicted"/>
<evidence type="ECO:0000256" key="1">
    <source>
        <dbReference type="SAM" id="Phobius"/>
    </source>
</evidence>
<accession>A0ABW8ASI6</accession>
<reference evidence="2 3" key="1">
    <citation type="submission" date="2024-10" db="EMBL/GenBank/DDBJ databases">
        <title>The Natural Products Discovery Center: Release of the First 8490 Sequenced Strains for Exploring Actinobacteria Biosynthetic Diversity.</title>
        <authorList>
            <person name="Kalkreuter E."/>
            <person name="Kautsar S.A."/>
            <person name="Yang D."/>
            <person name="Bader C.D."/>
            <person name="Teijaro C.N."/>
            <person name="Fluegel L."/>
            <person name="Davis C.M."/>
            <person name="Simpson J.R."/>
            <person name="Lauterbach L."/>
            <person name="Steele A.D."/>
            <person name="Gui C."/>
            <person name="Meng S."/>
            <person name="Li G."/>
            <person name="Viehrig K."/>
            <person name="Ye F."/>
            <person name="Su P."/>
            <person name="Kiefer A.F."/>
            <person name="Nichols A."/>
            <person name="Cepeda A.J."/>
            <person name="Yan W."/>
            <person name="Fan B."/>
            <person name="Jiang Y."/>
            <person name="Adhikari A."/>
            <person name="Zheng C.-J."/>
            <person name="Schuster L."/>
            <person name="Cowan T.M."/>
            <person name="Smanski M.J."/>
            <person name="Chevrette M.G."/>
            <person name="De Carvalho L.P.S."/>
            <person name="Shen B."/>
        </authorList>
    </citation>
    <scope>NUCLEOTIDE SEQUENCE [LARGE SCALE GENOMIC DNA]</scope>
    <source>
        <strain evidence="2 3">NPDC049639</strain>
    </source>
</reference>
<keyword evidence="3" id="KW-1185">Reference proteome</keyword>
<dbReference type="Proteomes" id="UP001612915">
    <property type="component" value="Unassembled WGS sequence"/>
</dbReference>
<dbReference type="EMBL" id="JBITLV010000007">
    <property type="protein sequence ID" value="MFI7589363.1"/>
    <property type="molecule type" value="Genomic_DNA"/>
</dbReference>